<sequence length="396" mass="42116">MAEGTYPENQPKFAKRQGLLGISDLLPNTVDSLLGPNGLLQGLATAGASAVNPNDKVPDAAHPFKTPGPTDQRGPCPGLNALDLPRNGIVTAGQVEAATSQGFNMAPDLSGLLNLIAILFGGNIEAQTFSIGGEDDRTYSPSGIGSKAAGRQYGLDAHSRCEGDASAMRRDYFTNGGDNHNVYPDRFKRFIKYAKQQGGQCNVAAANALYGENVRESIANNPKYYNTAYTLLVVLGEVARGPGRVPIHSQFLLKRNILGRRTLCYVPERFPENWYRRSTPYGVTPFLEGLLPTYLSGPALATNPLSAPLNKQQINELGCAIAQGLESGIPVSLLGSSFEKIQASVQYLQSKIASGFPNILTCSPGEDTLQETGPGGSQHERPGTTGVSQSYGKICA</sequence>
<comment type="caution">
    <text evidence="1">The sequence shown here is derived from an EMBL/GenBank/DDBJ whole genome shotgun (WGS) entry which is preliminary data.</text>
</comment>
<accession>A0ACC2VW76</accession>
<reference evidence="1" key="1">
    <citation type="submission" date="2023-04" db="EMBL/GenBank/DDBJ databases">
        <title>Draft Genome sequencing of Naganishia species isolated from polar environments using Oxford Nanopore Technology.</title>
        <authorList>
            <person name="Leo P."/>
            <person name="Venkateswaran K."/>
        </authorList>
    </citation>
    <scope>NUCLEOTIDE SEQUENCE</scope>
    <source>
        <strain evidence="1">MNA-CCFEE 5262</strain>
    </source>
</reference>
<evidence type="ECO:0000313" key="2">
    <source>
        <dbReference type="Proteomes" id="UP001230649"/>
    </source>
</evidence>
<gene>
    <name evidence="1" type="ORF">QFC20_004801</name>
</gene>
<name>A0ACC2VW76_9TREE</name>
<proteinExistence type="predicted"/>
<evidence type="ECO:0000313" key="1">
    <source>
        <dbReference type="EMBL" id="KAJ9103324.1"/>
    </source>
</evidence>
<organism evidence="1 2">
    <name type="scientific">Naganishia adeliensis</name>
    <dbReference type="NCBI Taxonomy" id="92952"/>
    <lineage>
        <taxon>Eukaryota</taxon>
        <taxon>Fungi</taxon>
        <taxon>Dikarya</taxon>
        <taxon>Basidiomycota</taxon>
        <taxon>Agaricomycotina</taxon>
        <taxon>Tremellomycetes</taxon>
        <taxon>Filobasidiales</taxon>
        <taxon>Filobasidiaceae</taxon>
        <taxon>Naganishia</taxon>
    </lineage>
</organism>
<protein>
    <submittedName>
        <fullName evidence="1">Uncharacterized protein</fullName>
    </submittedName>
</protein>
<keyword evidence="2" id="KW-1185">Reference proteome</keyword>
<dbReference type="EMBL" id="JASBWS010000059">
    <property type="protein sequence ID" value="KAJ9103324.1"/>
    <property type="molecule type" value="Genomic_DNA"/>
</dbReference>
<dbReference type="Proteomes" id="UP001230649">
    <property type="component" value="Unassembled WGS sequence"/>
</dbReference>